<gene>
    <name evidence="1" type="ORF">QQZ08_012136</name>
</gene>
<name>A0ABR1H4S2_9HYPO</name>
<reference evidence="1 2" key="1">
    <citation type="journal article" date="2025" name="Microbiol. Resour. Announc.">
        <title>Draft genome sequences for Neonectria magnoliae and Neonectria punicea, canker pathogens of Liriodendron tulipifera and Acer saccharum in West Virginia.</title>
        <authorList>
            <person name="Petronek H.M."/>
            <person name="Kasson M.T."/>
            <person name="Metheny A.M."/>
            <person name="Stauder C.M."/>
            <person name="Lovett B."/>
            <person name="Lynch S.C."/>
            <person name="Garnas J.R."/>
            <person name="Kasson L.R."/>
            <person name="Stajich J.E."/>
        </authorList>
    </citation>
    <scope>NUCLEOTIDE SEQUENCE [LARGE SCALE GENOMIC DNA]</scope>
    <source>
        <strain evidence="1 2">NRRL 64651</strain>
    </source>
</reference>
<comment type="caution">
    <text evidence="1">The sequence shown here is derived from an EMBL/GenBank/DDBJ whole genome shotgun (WGS) entry which is preliminary data.</text>
</comment>
<accession>A0ABR1H4S2</accession>
<dbReference type="Proteomes" id="UP001498421">
    <property type="component" value="Unassembled WGS sequence"/>
</dbReference>
<organism evidence="1 2">
    <name type="scientific">Neonectria magnoliae</name>
    <dbReference type="NCBI Taxonomy" id="2732573"/>
    <lineage>
        <taxon>Eukaryota</taxon>
        <taxon>Fungi</taxon>
        <taxon>Dikarya</taxon>
        <taxon>Ascomycota</taxon>
        <taxon>Pezizomycotina</taxon>
        <taxon>Sordariomycetes</taxon>
        <taxon>Hypocreomycetidae</taxon>
        <taxon>Hypocreales</taxon>
        <taxon>Nectriaceae</taxon>
        <taxon>Neonectria</taxon>
    </lineage>
</organism>
<proteinExistence type="predicted"/>
<dbReference type="EMBL" id="JAZAVK010000220">
    <property type="protein sequence ID" value="KAK7416054.1"/>
    <property type="molecule type" value="Genomic_DNA"/>
</dbReference>
<evidence type="ECO:0000313" key="1">
    <source>
        <dbReference type="EMBL" id="KAK7416054.1"/>
    </source>
</evidence>
<protein>
    <submittedName>
        <fullName evidence="1">Uncharacterized protein</fullName>
    </submittedName>
</protein>
<keyword evidence="2" id="KW-1185">Reference proteome</keyword>
<evidence type="ECO:0000313" key="2">
    <source>
        <dbReference type="Proteomes" id="UP001498421"/>
    </source>
</evidence>
<sequence>MPIAELRISNLQSIPEGRTICPNLYPGCFSKNSKTQCRTHIDGLKKASLGQSHILKLEFQECPNNRVI</sequence>